<dbReference type="GO" id="GO:0001786">
    <property type="term" value="F:phosphatidylserine binding"/>
    <property type="evidence" value="ECO:0007669"/>
    <property type="project" value="TreeGrafter"/>
</dbReference>
<dbReference type="GO" id="GO:0005509">
    <property type="term" value="F:calcium ion binding"/>
    <property type="evidence" value="ECO:0007669"/>
    <property type="project" value="TreeGrafter"/>
</dbReference>
<evidence type="ECO:0000259" key="3">
    <source>
        <dbReference type="PROSITE" id="PS50004"/>
    </source>
</evidence>
<dbReference type="GO" id="GO:0005544">
    <property type="term" value="F:calcium-dependent phospholipid binding"/>
    <property type="evidence" value="ECO:0007669"/>
    <property type="project" value="TreeGrafter"/>
</dbReference>
<dbReference type="InterPro" id="IPR035892">
    <property type="entry name" value="C2_domain_sf"/>
</dbReference>
<dbReference type="GO" id="GO:0030276">
    <property type="term" value="F:clathrin binding"/>
    <property type="evidence" value="ECO:0007669"/>
    <property type="project" value="TreeGrafter"/>
</dbReference>
<sequence>MVRSPLKVRAVCDAGVATVAQHVFGPRQLLDETEHSARVARSRRRLSFETSPSSRTETCGPPRRREPRSCSLAHVTDLRRLARRSPASPARLPAYVRRAARLADVLLRISVLVATAPLPAYRSPCECTAQRQCRSSACVRMMPGAYVWIITAGIVTGALLLGLVVWLVVFRLRRSKRNSDSAEPPLLTREPWHRKSMLSQPLAGVLPTKSGGLDLGPAPSLLTPESFDVQPSQLTVTEPVQPVARPGFVRWNSFCSPSAEGLVGNLMPKGCNVGSSNPDQTRSYQFWVQHSFCRSPRSRGRLFMHICAPGLDKLGEAQKQCLRYSWSDDEDATVPRCTNGRLWFSLNYKSESEELNVNIIKAKYLPGRGLTNTPRDPFVRAYLLPDEDTFQQSTVKTRTLAPKFNETLTFKISEDEVRARSLRLSVYDIDRKKVRHCLGHVTLQLEKEPLAPDKVIWMDLDNVPKKSSQIGEIQICMTCNPFTNRIRASILKVRKFSKQEDASKWVYVKLSLNHGRKCVKEKRSENREWGNGDEANFGDAFTFGVAGRYFDSCSLSFTVMVSPDGADFRRLGKTVLGPFMYARGEELRHWQDMLTNPRSAVTRWHALECPTGRDEWKSD</sequence>
<evidence type="ECO:0000313" key="4">
    <source>
        <dbReference type="EMBL" id="MAA17614.1"/>
    </source>
</evidence>
<accession>A0A224YUG7</accession>
<feature type="compositionally biased region" description="Polar residues" evidence="1">
    <location>
        <begin position="48"/>
        <end position="57"/>
    </location>
</feature>
<evidence type="ECO:0000256" key="1">
    <source>
        <dbReference type="SAM" id="MobiDB-lite"/>
    </source>
</evidence>
<dbReference type="PANTHER" id="PTHR10024">
    <property type="entry name" value="SYNAPTOTAGMIN"/>
    <property type="match status" value="1"/>
</dbReference>
<dbReference type="PROSITE" id="PS50004">
    <property type="entry name" value="C2"/>
    <property type="match status" value="1"/>
</dbReference>
<dbReference type="InterPro" id="IPR000008">
    <property type="entry name" value="C2_dom"/>
</dbReference>
<keyword evidence="2" id="KW-1133">Transmembrane helix</keyword>
<dbReference type="GO" id="GO:0000149">
    <property type="term" value="F:SNARE binding"/>
    <property type="evidence" value="ECO:0007669"/>
    <property type="project" value="TreeGrafter"/>
</dbReference>
<dbReference type="Pfam" id="PF00168">
    <property type="entry name" value="C2"/>
    <property type="match status" value="1"/>
</dbReference>
<keyword evidence="2" id="KW-0472">Membrane</keyword>
<dbReference type="SMART" id="SM00239">
    <property type="entry name" value="C2"/>
    <property type="match status" value="2"/>
</dbReference>
<protein>
    <submittedName>
        <fullName evidence="4">Ca2+ dependent phospholipid binding protein synaptotagmin required for synaptic vesicle</fullName>
    </submittedName>
</protein>
<dbReference type="SUPFAM" id="SSF49562">
    <property type="entry name" value="C2 domain (Calcium/lipid-binding domain, CaLB)"/>
    <property type="match status" value="2"/>
</dbReference>
<proteinExistence type="predicted"/>
<dbReference type="GO" id="GO:0070382">
    <property type="term" value="C:exocytic vesicle"/>
    <property type="evidence" value="ECO:0007669"/>
    <property type="project" value="TreeGrafter"/>
</dbReference>
<dbReference type="FunFam" id="2.60.40.150:FF:000237">
    <property type="entry name" value="Synaptotagmin 15"/>
    <property type="match status" value="1"/>
</dbReference>
<dbReference type="Gene3D" id="2.60.40.150">
    <property type="entry name" value="C2 domain"/>
    <property type="match status" value="2"/>
</dbReference>
<name>A0A224YUG7_9ACAR</name>
<keyword evidence="2" id="KW-0812">Transmembrane</keyword>
<organism evidence="4">
    <name type="scientific">Rhipicephalus zambeziensis</name>
    <dbReference type="NCBI Taxonomy" id="60191"/>
    <lineage>
        <taxon>Eukaryota</taxon>
        <taxon>Metazoa</taxon>
        <taxon>Ecdysozoa</taxon>
        <taxon>Arthropoda</taxon>
        <taxon>Chelicerata</taxon>
        <taxon>Arachnida</taxon>
        <taxon>Acari</taxon>
        <taxon>Parasitiformes</taxon>
        <taxon>Ixodida</taxon>
        <taxon>Ixodoidea</taxon>
        <taxon>Ixodidae</taxon>
        <taxon>Rhipicephalinae</taxon>
        <taxon>Rhipicephalus</taxon>
        <taxon>Rhipicephalus</taxon>
    </lineage>
</organism>
<feature type="domain" description="C2" evidence="3">
    <location>
        <begin position="338"/>
        <end position="458"/>
    </location>
</feature>
<feature type="transmembrane region" description="Helical" evidence="2">
    <location>
        <begin position="145"/>
        <end position="169"/>
    </location>
</feature>
<dbReference type="PANTHER" id="PTHR10024:SF377">
    <property type="entry name" value="SYNAPTOTAGMIN-15-LIKE ISOFORM X1"/>
    <property type="match status" value="1"/>
</dbReference>
<feature type="region of interest" description="Disordered" evidence="1">
    <location>
        <begin position="41"/>
        <end position="68"/>
    </location>
</feature>
<dbReference type="AlphaFoldDB" id="A0A224YUG7"/>
<dbReference type="GO" id="GO:0017156">
    <property type="term" value="P:calcium-ion regulated exocytosis"/>
    <property type="evidence" value="ECO:0007669"/>
    <property type="project" value="TreeGrafter"/>
</dbReference>
<evidence type="ECO:0000256" key="2">
    <source>
        <dbReference type="SAM" id="Phobius"/>
    </source>
</evidence>
<dbReference type="EMBL" id="GFPF01006468">
    <property type="protein sequence ID" value="MAA17614.1"/>
    <property type="molecule type" value="Transcribed_RNA"/>
</dbReference>
<reference evidence="4" key="1">
    <citation type="journal article" date="2017" name="Parasit. Vectors">
        <title>Sialotranscriptomics of Rhipicephalus zambeziensis reveals intricate expression profiles of secretory proteins and suggests tight temporal transcriptional regulation during blood-feeding.</title>
        <authorList>
            <person name="de Castro M.H."/>
            <person name="de Klerk D."/>
            <person name="Pienaar R."/>
            <person name="Rees D.J.G."/>
            <person name="Mans B.J."/>
        </authorList>
    </citation>
    <scope>NUCLEOTIDE SEQUENCE</scope>
    <source>
        <tissue evidence="4">Salivary glands</tissue>
    </source>
</reference>
<dbReference type="GO" id="GO:0005886">
    <property type="term" value="C:plasma membrane"/>
    <property type="evidence" value="ECO:0007669"/>
    <property type="project" value="TreeGrafter"/>
</dbReference>